<protein>
    <recommendedName>
        <fullName evidence="11">Glycosyl-4,4'-diaponeurosporenoate acyltransferase</fullName>
    </recommendedName>
</protein>
<dbReference type="InterPro" id="IPR044021">
    <property type="entry name" value="CrtO"/>
</dbReference>
<dbReference type="Pfam" id="PF18927">
    <property type="entry name" value="CrtO"/>
    <property type="match status" value="1"/>
</dbReference>
<name>A0ABP8CKF0_9FLAO</name>
<evidence type="ECO:0000256" key="7">
    <source>
        <dbReference type="ARBA" id="ARBA00023136"/>
    </source>
</evidence>
<keyword evidence="6 13" id="KW-1133">Transmembrane helix</keyword>
<feature type="transmembrane region" description="Helical" evidence="13">
    <location>
        <begin position="91"/>
        <end position="111"/>
    </location>
</feature>
<evidence type="ECO:0000256" key="5">
    <source>
        <dbReference type="ARBA" id="ARBA00022729"/>
    </source>
</evidence>
<evidence type="ECO:0000256" key="1">
    <source>
        <dbReference type="ARBA" id="ARBA00004162"/>
    </source>
</evidence>
<reference evidence="15" key="1">
    <citation type="journal article" date="2019" name="Int. J. Syst. Evol. Microbiol.">
        <title>The Global Catalogue of Microorganisms (GCM) 10K type strain sequencing project: providing services to taxonomists for standard genome sequencing and annotation.</title>
        <authorList>
            <consortium name="The Broad Institute Genomics Platform"/>
            <consortium name="The Broad Institute Genome Sequencing Center for Infectious Disease"/>
            <person name="Wu L."/>
            <person name="Ma J."/>
        </authorList>
    </citation>
    <scope>NUCLEOTIDE SEQUENCE [LARGE SCALE GENOMIC DNA]</scope>
    <source>
        <strain evidence="15">JCM 17633</strain>
    </source>
</reference>
<comment type="subcellular location">
    <subcellularLocation>
        <location evidence="1">Cell membrane</location>
        <topology evidence="1">Single-pass membrane protein</topology>
    </subcellularLocation>
</comment>
<evidence type="ECO:0000256" key="10">
    <source>
        <dbReference type="ARBA" id="ARBA00023603"/>
    </source>
</evidence>
<gene>
    <name evidence="14" type="ORF">GCM10022292_02710</name>
</gene>
<feature type="transmembrane region" description="Helical" evidence="13">
    <location>
        <begin position="7"/>
        <end position="28"/>
    </location>
</feature>
<comment type="pathway">
    <text evidence="9">Carotenoid biosynthesis; staphyloxanthin biosynthesis; staphyloxanthin from farnesyl diphosphate: step 5/5.</text>
</comment>
<dbReference type="EMBL" id="BAABCB010000002">
    <property type="protein sequence ID" value="GAA4240373.1"/>
    <property type="molecule type" value="Genomic_DNA"/>
</dbReference>
<keyword evidence="8" id="KW-0012">Acyltransferase</keyword>
<keyword evidence="2" id="KW-1003">Cell membrane</keyword>
<keyword evidence="3" id="KW-0808">Transferase</keyword>
<keyword evidence="4 13" id="KW-0812">Transmembrane</keyword>
<evidence type="ECO:0000313" key="14">
    <source>
        <dbReference type="EMBL" id="GAA4240373.1"/>
    </source>
</evidence>
<keyword evidence="15" id="KW-1185">Reference proteome</keyword>
<feature type="transmembrane region" description="Helical" evidence="13">
    <location>
        <begin position="117"/>
        <end position="135"/>
    </location>
</feature>
<comment type="similarity">
    <text evidence="10">Belongs to the acyltransferase CrtO family.</text>
</comment>
<evidence type="ECO:0000256" key="3">
    <source>
        <dbReference type="ARBA" id="ARBA00022679"/>
    </source>
</evidence>
<sequence length="152" mass="17757">MTLTLYFLKAITFTFVSWTIGLIVNNAIKNTTFYSKLSDFQFIRSATIYNSLGLSVFAWIIKNSFFKIFNQNIKLKKRASREDLKQIRNEMVYAEIGHIIGFIFILIIIGLQIGHKAYSFALILFVFNVIFNLYPSLLQQKNKKRIDNILKQ</sequence>
<evidence type="ECO:0000256" key="12">
    <source>
        <dbReference type="ARBA" id="ARBA00025324"/>
    </source>
</evidence>
<comment type="caution">
    <text evidence="14">The sequence shown here is derived from an EMBL/GenBank/DDBJ whole genome shotgun (WGS) entry which is preliminary data.</text>
</comment>
<keyword evidence="5" id="KW-0732">Signal</keyword>
<keyword evidence="7 13" id="KW-0472">Membrane</keyword>
<evidence type="ECO:0000256" key="4">
    <source>
        <dbReference type="ARBA" id="ARBA00022692"/>
    </source>
</evidence>
<evidence type="ECO:0000256" key="13">
    <source>
        <dbReference type="SAM" id="Phobius"/>
    </source>
</evidence>
<feature type="transmembrane region" description="Helical" evidence="13">
    <location>
        <begin position="48"/>
        <end position="70"/>
    </location>
</feature>
<dbReference type="RefSeq" id="WP_344712032.1">
    <property type="nucleotide sequence ID" value="NZ_BAABCB010000002.1"/>
</dbReference>
<evidence type="ECO:0000256" key="2">
    <source>
        <dbReference type="ARBA" id="ARBA00022475"/>
    </source>
</evidence>
<proteinExistence type="inferred from homology"/>
<evidence type="ECO:0000313" key="15">
    <source>
        <dbReference type="Proteomes" id="UP001501682"/>
    </source>
</evidence>
<evidence type="ECO:0000256" key="11">
    <source>
        <dbReference type="ARBA" id="ARBA00023667"/>
    </source>
</evidence>
<accession>A0ABP8CKF0</accession>
<evidence type="ECO:0000256" key="6">
    <source>
        <dbReference type="ARBA" id="ARBA00022989"/>
    </source>
</evidence>
<evidence type="ECO:0000256" key="9">
    <source>
        <dbReference type="ARBA" id="ARBA00023588"/>
    </source>
</evidence>
<dbReference type="Proteomes" id="UP001501682">
    <property type="component" value="Unassembled WGS sequence"/>
</dbReference>
<organism evidence="14 15">
    <name type="scientific">Winogradskyella damuponensis</name>
    <dbReference type="NCBI Taxonomy" id="943939"/>
    <lineage>
        <taxon>Bacteria</taxon>
        <taxon>Pseudomonadati</taxon>
        <taxon>Bacteroidota</taxon>
        <taxon>Flavobacteriia</taxon>
        <taxon>Flavobacteriales</taxon>
        <taxon>Flavobacteriaceae</taxon>
        <taxon>Winogradskyella</taxon>
    </lineage>
</organism>
<evidence type="ECO:0000256" key="8">
    <source>
        <dbReference type="ARBA" id="ARBA00023315"/>
    </source>
</evidence>
<comment type="function">
    <text evidence="12">Catalyzes the acylation of glycosyl-4,4'-diaponeurosporenoate, i.e. the esterification of glucose at the C6'' position with the carboxyl group of the C(15) fatty acid 12-methyltetradecanoic acid, to yield staphyloxanthin. This is the last step in the biosynthesis of this orange pigment, present in most staphylococci strains.</text>
</comment>